<evidence type="ECO:0000313" key="4">
    <source>
        <dbReference type="Proteomes" id="UP000269998"/>
    </source>
</evidence>
<dbReference type="RefSeq" id="WP_158016942.1">
    <property type="nucleotide sequence ID" value="NZ_CBCSKE010000021.1"/>
</dbReference>
<sequence>MQVLVTDAAGAVGRLVTRQLIAAGHTVSGIASRPHDCLDPNVEFVCASLRSPVLVELASEADAVIHLAAVDTTAPGGAGISGVAHVSNAAARAGARLLFVSQAAGATELYQQAESLVSTSWAPSLVIRIAPPVGRQLDWMVCRTVATLMRSKVSALPMRVLHLDDLARFLVMALGTDRTGVVDLATPDTTNVITAWRLLGSADPRLRPHRVRGWSQLIPKMDIAVAQEDWNFQYGWQAMDAIIDTGRGLVGRKLDPAGATLGPGPLALPVETVPRLTSPDSATLTSAAPDGLEGEFDDRIDPRFPVFSATSLADALPGPLTPITLDVQLSGLRAAGRAMGRVLALGDVIADEWSSRAIAVFGHRPYVGVSANIVAATQLPGWDEQAVAQRALGAHPGVTEMLPFGRPHLAEGALGSVAKVVVTARSLALLRHLRADTHAYVAAAKDEHLSAGQLASLPDASLEVRIGLLRDRIHQGWILTALWVIDTGITAATLEHTRAGASVSGIGVIMESSRIAAHATALADLLRADEPLCALAREGNVASIRALSPAAAAALDNAIAELAYRGRGEAELANPTFGDEPGLLLEWAADAAAAPAAPTPPVKLSQRLAANARNSRELAHDTTLRFTHELRMTLRELGSRRVAADLIDSVDDVYYLTCDELTTMPADTRLRVKRRRTERERLQAQHPPDVIDHTWNPSD</sequence>
<evidence type="ECO:0000259" key="2">
    <source>
        <dbReference type="Pfam" id="PF01370"/>
    </source>
</evidence>
<dbReference type="EMBL" id="LR130759">
    <property type="protein sequence ID" value="VDM88973.1"/>
    <property type="molecule type" value="Genomic_DNA"/>
</dbReference>
<feature type="domain" description="NAD-dependent epimerase/dehydratase" evidence="2">
    <location>
        <begin position="3"/>
        <end position="97"/>
    </location>
</feature>
<dbReference type="InterPro" id="IPR036291">
    <property type="entry name" value="NAD(P)-bd_dom_sf"/>
</dbReference>
<dbReference type="InterPro" id="IPR001509">
    <property type="entry name" value="Epimerase_deHydtase"/>
</dbReference>
<feature type="region of interest" description="Disordered" evidence="1">
    <location>
        <begin position="677"/>
        <end position="699"/>
    </location>
</feature>
<accession>A0A447GES9</accession>
<dbReference type="Pfam" id="PF01370">
    <property type="entry name" value="Epimerase"/>
    <property type="match status" value="1"/>
</dbReference>
<proteinExistence type="predicted"/>
<evidence type="ECO:0000256" key="1">
    <source>
        <dbReference type="SAM" id="MobiDB-lite"/>
    </source>
</evidence>
<protein>
    <submittedName>
        <fullName evidence="3">Phosphoenolpyruvate synthase</fullName>
    </submittedName>
</protein>
<name>A0A447GES9_9MYCO</name>
<dbReference type="OrthoDB" id="9765468at2"/>
<evidence type="ECO:0000313" key="3">
    <source>
        <dbReference type="EMBL" id="VDM88973.1"/>
    </source>
</evidence>
<gene>
    <name evidence="3" type="ORF">MB901379_02540</name>
</gene>
<dbReference type="Proteomes" id="UP000269998">
    <property type="component" value="Chromosome"/>
</dbReference>
<dbReference type="Gene3D" id="3.40.50.720">
    <property type="entry name" value="NAD(P)-binding Rossmann-like Domain"/>
    <property type="match status" value="1"/>
</dbReference>
<keyword evidence="3" id="KW-0670">Pyruvate</keyword>
<reference evidence="4" key="1">
    <citation type="submission" date="2018-02" db="EMBL/GenBank/DDBJ databases">
        <authorList>
            <person name="Seth-Smith MB H."/>
            <person name="Seth-Smith H."/>
        </authorList>
    </citation>
    <scope>NUCLEOTIDE SEQUENCE [LARGE SCALE GENOMIC DNA]</scope>
</reference>
<keyword evidence="4" id="KW-1185">Reference proteome</keyword>
<dbReference type="AlphaFoldDB" id="A0A447GES9"/>
<dbReference type="NCBIfam" id="NF008972">
    <property type="entry name" value="PRK12320.1"/>
    <property type="match status" value="1"/>
</dbReference>
<organism evidence="3 4">
    <name type="scientific">Mycobacterium basiliense</name>
    <dbReference type="NCBI Taxonomy" id="2094119"/>
    <lineage>
        <taxon>Bacteria</taxon>
        <taxon>Bacillati</taxon>
        <taxon>Actinomycetota</taxon>
        <taxon>Actinomycetes</taxon>
        <taxon>Mycobacteriales</taxon>
        <taxon>Mycobacteriaceae</taxon>
        <taxon>Mycobacterium</taxon>
    </lineage>
</organism>
<dbReference type="SUPFAM" id="SSF51735">
    <property type="entry name" value="NAD(P)-binding Rossmann-fold domains"/>
    <property type="match status" value="1"/>
</dbReference>
<dbReference type="KEGG" id="mbai:MB901379_02540"/>